<evidence type="ECO:0000256" key="5">
    <source>
        <dbReference type="SAM" id="MobiDB-lite"/>
    </source>
</evidence>
<dbReference type="GO" id="GO:0005634">
    <property type="term" value="C:nucleus"/>
    <property type="evidence" value="ECO:0007669"/>
    <property type="project" value="UniProtKB-SubCell"/>
</dbReference>
<comment type="caution">
    <text evidence="7">The sequence shown here is derived from an EMBL/GenBank/DDBJ whole genome shotgun (WGS) entry which is preliminary data.</text>
</comment>
<feature type="compositionally biased region" description="Polar residues" evidence="5">
    <location>
        <begin position="42"/>
        <end position="51"/>
    </location>
</feature>
<dbReference type="EMBL" id="JAJJMA010146899">
    <property type="protein sequence ID" value="MCL7034562.1"/>
    <property type="molecule type" value="Genomic_DNA"/>
</dbReference>
<feature type="region of interest" description="Disordered" evidence="5">
    <location>
        <begin position="216"/>
        <end position="235"/>
    </location>
</feature>
<keyword evidence="8" id="KW-1185">Reference proteome</keyword>
<keyword evidence="4" id="KW-0539">Nucleus</keyword>
<evidence type="ECO:0000256" key="3">
    <source>
        <dbReference type="ARBA" id="ARBA00023163"/>
    </source>
</evidence>
<feature type="region of interest" description="Disordered" evidence="5">
    <location>
        <begin position="67"/>
        <end position="99"/>
    </location>
</feature>
<feature type="compositionally biased region" description="Polar residues" evidence="5">
    <location>
        <begin position="1"/>
        <end position="19"/>
    </location>
</feature>
<dbReference type="InterPro" id="IPR044549">
    <property type="entry name" value="bHLH_AtIBH1-like"/>
</dbReference>
<dbReference type="AlphaFoldDB" id="A0AA41V715"/>
<feature type="domain" description="IBH1-like N-terminal" evidence="6">
    <location>
        <begin position="48"/>
        <end position="132"/>
    </location>
</feature>
<evidence type="ECO:0000256" key="2">
    <source>
        <dbReference type="ARBA" id="ARBA00023015"/>
    </source>
</evidence>
<reference evidence="7" key="1">
    <citation type="submission" date="2022-03" db="EMBL/GenBank/DDBJ databases">
        <title>A functionally conserved STORR gene fusion in Papaver species that diverged 16.8 million years ago.</title>
        <authorList>
            <person name="Catania T."/>
        </authorList>
    </citation>
    <scope>NUCLEOTIDE SEQUENCE</scope>
    <source>
        <strain evidence="7">S-191538</strain>
    </source>
</reference>
<evidence type="ECO:0000256" key="4">
    <source>
        <dbReference type="ARBA" id="ARBA00023242"/>
    </source>
</evidence>
<gene>
    <name evidence="7" type="ORF">MKW94_006035</name>
</gene>
<dbReference type="GO" id="GO:0046983">
    <property type="term" value="F:protein dimerization activity"/>
    <property type="evidence" value="ECO:0007669"/>
    <property type="project" value="InterPro"/>
</dbReference>
<feature type="compositionally biased region" description="Low complexity" evidence="5">
    <location>
        <begin position="68"/>
        <end position="97"/>
    </location>
</feature>
<dbReference type="InterPro" id="IPR036638">
    <property type="entry name" value="HLH_DNA-bd_sf"/>
</dbReference>
<proteinExistence type="predicted"/>
<protein>
    <recommendedName>
        <fullName evidence="6">IBH1-like N-terminal domain-containing protein</fullName>
    </recommendedName>
</protein>
<feature type="compositionally biased region" description="Low complexity" evidence="5">
    <location>
        <begin position="31"/>
        <end position="41"/>
    </location>
</feature>
<dbReference type="GO" id="GO:0000976">
    <property type="term" value="F:transcription cis-regulatory region binding"/>
    <property type="evidence" value="ECO:0007669"/>
    <property type="project" value="UniProtKB-ARBA"/>
</dbReference>
<evidence type="ECO:0000313" key="7">
    <source>
        <dbReference type="EMBL" id="MCL7034562.1"/>
    </source>
</evidence>
<name>A0AA41V715_PAPNU</name>
<dbReference type="SUPFAM" id="SSF47459">
    <property type="entry name" value="HLH, helix-loop-helix DNA-binding domain"/>
    <property type="match status" value="1"/>
</dbReference>
<dbReference type="InterPro" id="IPR059002">
    <property type="entry name" value="IBH1_N"/>
</dbReference>
<dbReference type="PANTHER" id="PTHR33124">
    <property type="entry name" value="TRANSCRIPTION FACTOR IBH1-LIKE 1"/>
    <property type="match status" value="1"/>
</dbReference>
<dbReference type="PANTHER" id="PTHR33124:SF12">
    <property type="entry name" value="TRANSCRIPTION FACTOR BHLH148"/>
    <property type="match status" value="1"/>
</dbReference>
<evidence type="ECO:0000313" key="8">
    <source>
        <dbReference type="Proteomes" id="UP001177140"/>
    </source>
</evidence>
<organism evidence="7 8">
    <name type="scientific">Papaver nudicaule</name>
    <name type="common">Iceland poppy</name>
    <dbReference type="NCBI Taxonomy" id="74823"/>
    <lineage>
        <taxon>Eukaryota</taxon>
        <taxon>Viridiplantae</taxon>
        <taxon>Streptophyta</taxon>
        <taxon>Embryophyta</taxon>
        <taxon>Tracheophyta</taxon>
        <taxon>Spermatophyta</taxon>
        <taxon>Magnoliopsida</taxon>
        <taxon>Ranunculales</taxon>
        <taxon>Papaveraceae</taxon>
        <taxon>Papaveroideae</taxon>
        <taxon>Papaver</taxon>
    </lineage>
</organism>
<dbReference type="InterPro" id="IPR044660">
    <property type="entry name" value="IBH1-like"/>
</dbReference>
<dbReference type="GO" id="GO:0006355">
    <property type="term" value="P:regulation of DNA-templated transcription"/>
    <property type="evidence" value="ECO:0007669"/>
    <property type="project" value="InterPro"/>
</dbReference>
<accession>A0AA41V715</accession>
<keyword evidence="3" id="KW-0804">Transcription</keyword>
<dbReference type="Pfam" id="PF26576">
    <property type="entry name" value="IBH1_N"/>
    <property type="match status" value="1"/>
</dbReference>
<keyword evidence="2" id="KW-0805">Transcription regulation</keyword>
<dbReference type="Proteomes" id="UP001177140">
    <property type="component" value="Unassembled WGS sequence"/>
</dbReference>
<sequence>MASSSIISNLGTISHQDSSIESKKKRRKKNQYQSQNQQQNQTPRWRSTSEHQIYSSKLLEALRHVRRTNNNSSDNSSSSSNTDNQSSNSNTTSSLSTAKNGRAIREAADKALAITAKGRTRWSRAILTNRLQLKFKKKKPKVIACRSQKRSFDVYQLKDKKKLQPLQRKVKVLGRIVPGCKKLSFPVLLEETTDYIAALEMQIRTMTALTQLLSLAGSSSSSSSPPTNHLDDHGL</sequence>
<dbReference type="CDD" id="cd11444">
    <property type="entry name" value="bHLH_AtIBH1_like"/>
    <property type="match status" value="1"/>
</dbReference>
<evidence type="ECO:0000256" key="1">
    <source>
        <dbReference type="ARBA" id="ARBA00004123"/>
    </source>
</evidence>
<comment type="subcellular location">
    <subcellularLocation>
        <location evidence="1">Nucleus</location>
    </subcellularLocation>
</comment>
<feature type="region of interest" description="Disordered" evidence="5">
    <location>
        <begin position="1"/>
        <end position="51"/>
    </location>
</feature>
<evidence type="ECO:0000259" key="6">
    <source>
        <dbReference type="Pfam" id="PF26576"/>
    </source>
</evidence>